<accession>A0A061H3V4</accession>
<organism evidence="2 3">
    <name type="scientific">Pseudozyma flocculosa PF-1</name>
    <dbReference type="NCBI Taxonomy" id="1277687"/>
    <lineage>
        <taxon>Eukaryota</taxon>
        <taxon>Fungi</taxon>
        <taxon>Dikarya</taxon>
        <taxon>Basidiomycota</taxon>
        <taxon>Ustilaginomycotina</taxon>
        <taxon>Ustilaginomycetes</taxon>
        <taxon>Ustilaginales</taxon>
        <taxon>Ustilaginaceae</taxon>
        <taxon>Pseudozyma</taxon>
    </lineage>
</organism>
<evidence type="ECO:0000313" key="3">
    <source>
        <dbReference type="Proteomes" id="UP000053664"/>
    </source>
</evidence>
<gene>
    <name evidence="2" type="ORF">PFL1_05186</name>
</gene>
<feature type="compositionally biased region" description="Gly residues" evidence="1">
    <location>
        <begin position="216"/>
        <end position="235"/>
    </location>
</feature>
<dbReference type="AlphaFoldDB" id="A0A061H3V4"/>
<dbReference type="EMBL" id="KE361640">
    <property type="protein sequence ID" value="EPQ27263.1"/>
    <property type="molecule type" value="Genomic_DNA"/>
</dbReference>
<dbReference type="Proteomes" id="UP000053664">
    <property type="component" value="Unassembled WGS sequence"/>
</dbReference>
<evidence type="ECO:0000313" key="2">
    <source>
        <dbReference type="EMBL" id="EPQ27263.1"/>
    </source>
</evidence>
<dbReference type="RefSeq" id="XP_007880906.1">
    <property type="nucleotide sequence ID" value="XM_007882715.1"/>
</dbReference>
<name>A0A061H3V4_9BASI</name>
<proteinExistence type="predicted"/>
<dbReference type="KEGG" id="pfp:PFL1_05186"/>
<dbReference type="HOGENOM" id="CLU_970198_0_0_1"/>
<evidence type="ECO:0000256" key="1">
    <source>
        <dbReference type="SAM" id="MobiDB-lite"/>
    </source>
</evidence>
<reference evidence="2 3" key="1">
    <citation type="journal article" date="2013" name="Plant Cell">
        <title>The transition from a phytopathogenic smut ancestor to an anamorphic biocontrol agent deciphered by comparative whole-genome analysis.</title>
        <authorList>
            <person name="Lefebvre F."/>
            <person name="Joly D.L."/>
            <person name="Labbe C."/>
            <person name="Teichmann B."/>
            <person name="Linning R."/>
            <person name="Belzile F."/>
            <person name="Bakkeren G."/>
            <person name="Belanger R.R."/>
        </authorList>
    </citation>
    <scope>NUCLEOTIDE SEQUENCE [LARGE SCALE GENOMIC DNA]</scope>
    <source>
        <strain evidence="2 3">PF-1</strain>
    </source>
</reference>
<protein>
    <submittedName>
        <fullName evidence="2">Uncharacterized protein</fullName>
    </submittedName>
</protein>
<feature type="compositionally biased region" description="Low complexity" evidence="1">
    <location>
        <begin position="236"/>
        <end position="278"/>
    </location>
</feature>
<sequence>MSSSSHFHQQALSRPSTGSNRLRASRVVLKAKERIPWDPSGHLFLLTIAQTRSGHLSFNLHQGRSGSSTPRHDRFALPYPEVETTKPLYCTPHRRARTESLPFTMATFKAAILVALVLWCLQALTVSATTPDNIFEGKRSIAPSRRHRGAAKSGFDRRLMMGGMMPGMMGGGGGFPGMGGGGGFPGMGGGGGLPGLGAGGGGGGLSNLMGGLGGAGGGDAGSSTAGAGGTSGGPSPGSAPVPASKAAVVPVGGTGAAPPTGGSGTASPAAAGSTTPAPLLVAKRPCC</sequence>
<dbReference type="GeneID" id="19319283"/>
<feature type="region of interest" description="Disordered" evidence="1">
    <location>
        <begin position="216"/>
        <end position="287"/>
    </location>
</feature>